<feature type="signal peptide" evidence="1">
    <location>
        <begin position="1"/>
        <end position="32"/>
    </location>
</feature>
<accession>A0ABW0SAK6</accession>
<feature type="chain" id="PRO_5045338496" evidence="1">
    <location>
        <begin position="33"/>
        <end position="166"/>
    </location>
</feature>
<dbReference type="EMBL" id="JBHSNA010000003">
    <property type="protein sequence ID" value="MFC5565902.1"/>
    <property type="molecule type" value="Genomic_DNA"/>
</dbReference>
<dbReference type="PROSITE" id="PS51257">
    <property type="entry name" value="PROKAR_LIPOPROTEIN"/>
    <property type="match status" value="1"/>
</dbReference>
<keyword evidence="3" id="KW-1185">Reference proteome</keyword>
<evidence type="ECO:0000313" key="2">
    <source>
        <dbReference type="EMBL" id="MFC5565902.1"/>
    </source>
</evidence>
<proteinExistence type="predicted"/>
<keyword evidence="2" id="KW-0449">Lipoprotein</keyword>
<organism evidence="2 3">
    <name type="scientific">Rubellimicrobium aerolatum</name>
    <dbReference type="NCBI Taxonomy" id="490979"/>
    <lineage>
        <taxon>Bacteria</taxon>
        <taxon>Pseudomonadati</taxon>
        <taxon>Pseudomonadota</taxon>
        <taxon>Alphaproteobacteria</taxon>
        <taxon>Rhodobacterales</taxon>
        <taxon>Roseobacteraceae</taxon>
        <taxon>Rubellimicrobium</taxon>
    </lineage>
</organism>
<name>A0ABW0SAK6_9RHOB</name>
<reference evidence="3" key="1">
    <citation type="journal article" date="2019" name="Int. J. Syst. Evol. Microbiol.">
        <title>The Global Catalogue of Microorganisms (GCM) 10K type strain sequencing project: providing services to taxonomists for standard genome sequencing and annotation.</title>
        <authorList>
            <consortium name="The Broad Institute Genomics Platform"/>
            <consortium name="The Broad Institute Genome Sequencing Center for Infectious Disease"/>
            <person name="Wu L."/>
            <person name="Ma J."/>
        </authorList>
    </citation>
    <scope>NUCLEOTIDE SEQUENCE [LARGE SCALE GENOMIC DNA]</scope>
    <source>
        <strain evidence="3">KACC 11588</strain>
    </source>
</reference>
<keyword evidence="1" id="KW-0732">Signal</keyword>
<dbReference type="Proteomes" id="UP001596056">
    <property type="component" value="Unassembled WGS sequence"/>
</dbReference>
<dbReference type="InterPro" id="IPR007485">
    <property type="entry name" value="LPS_assembly_LptE"/>
</dbReference>
<dbReference type="RefSeq" id="WP_209838722.1">
    <property type="nucleotide sequence ID" value="NZ_JAGGJP010000003.1"/>
</dbReference>
<dbReference type="Gene3D" id="3.30.160.150">
    <property type="entry name" value="Lipoprotein like domain"/>
    <property type="match status" value="1"/>
</dbReference>
<protein>
    <submittedName>
        <fullName evidence="2">LPS assembly lipoprotein LptE</fullName>
    </submittedName>
</protein>
<comment type="caution">
    <text evidence="2">The sequence shown here is derived from an EMBL/GenBank/DDBJ whole genome shotgun (WGS) entry which is preliminary data.</text>
</comment>
<gene>
    <name evidence="2" type="primary">lptE</name>
    <name evidence="2" type="ORF">ACFPOC_05640</name>
</gene>
<dbReference type="Pfam" id="PF04390">
    <property type="entry name" value="LptE"/>
    <property type="match status" value="1"/>
</dbReference>
<sequence>MSSPDREPDRGRRLLLLAPLALAACGFAPAYAPDGPGTALRDRVAVATPDTPDGYRLRARLEDRLGRAPTPVATLTVTPEVERDSAAVTPAGAITRYNLLGRAPWRLTAGPATLAEGEATAFTGYSATGPLVAGRAAESDARERLMILLADEIATRLLLLPPGTLP</sequence>
<evidence type="ECO:0000313" key="3">
    <source>
        <dbReference type="Proteomes" id="UP001596056"/>
    </source>
</evidence>
<evidence type="ECO:0000256" key="1">
    <source>
        <dbReference type="SAM" id="SignalP"/>
    </source>
</evidence>